<keyword evidence="2" id="KW-1185">Reference proteome</keyword>
<dbReference type="Proteomes" id="UP001152798">
    <property type="component" value="Chromosome 4"/>
</dbReference>
<dbReference type="EMBL" id="OV725080">
    <property type="protein sequence ID" value="CAH1399550.1"/>
    <property type="molecule type" value="Genomic_DNA"/>
</dbReference>
<proteinExistence type="predicted"/>
<evidence type="ECO:0000313" key="1">
    <source>
        <dbReference type="EMBL" id="CAH1399550.1"/>
    </source>
</evidence>
<evidence type="ECO:0000313" key="2">
    <source>
        <dbReference type="Proteomes" id="UP001152798"/>
    </source>
</evidence>
<dbReference type="AlphaFoldDB" id="A0A9P0MP23"/>
<reference evidence="1" key="1">
    <citation type="submission" date="2022-01" db="EMBL/GenBank/DDBJ databases">
        <authorList>
            <person name="King R."/>
        </authorList>
    </citation>
    <scope>NUCLEOTIDE SEQUENCE</scope>
</reference>
<gene>
    <name evidence="1" type="ORF">NEZAVI_LOCUS8981</name>
</gene>
<organism evidence="1 2">
    <name type="scientific">Nezara viridula</name>
    <name type="common">Southern green stink bug</name>
    <name type="synonym">Cimex viridulus</name>
    <dbReference type="NCBI Taxonomy" id="85310"/>
    <lineage>
        <taxon>Eukaryota</taxon>
        <taxon>Metazoa</taxon>
        <taxon>Ecdysozoa</taxon>
        <taxon>Arthropoda</taxon>
        <taxon>Hexapoda</taxon>
        <taxon>Insecta</taxon>
        <taxon>Pterygota</taxon>
        <taxon>Neoptera</taxon>
        <taxon>Paraneoptera</taxon>
        <taxon>Hemiptera</taxon>
        <taxon>Heteroptera</taxon>
        <taxon>Panheteroptera</taxon>
        <taxon>Pentatomomorpha</taxon>
        <taxon>Pentatomoidea</taxon>
        <taxon>Pentatomidae</taxon>
        <taxon>Pentatominae</taxon>
        <taxon>Nezara</taxon>
    </lineage>
</organism>
<sequence length="114" mass="12795">MYTRYRRPFAARDRFNSILLHRLAGTIAQSSRSALTSPGHREMSYPDLEQFRGLRTHFCSTVLHQHGDAILSLPPFQHITQSLPAHLGPRRDGVPYNGFGTDNGIAVGYSLVFV</sequence>
<protein>
    <submittedName>
        <fullName evidence="1">Uncharacterized protein</fullName>
    </submittedName>
</protein>
<name>A0A9P0MP23_NEZVI</name>
<accession>A0A9P0MP23</accession>